<evidence type="ECO:0000256" key="8">
    <source>
        <dbReference type="ARBA" id="ARBA00023239"/>
    </source>
</evidence>
<dbReference type="Gene3D" id="3.20.20.70">
    <property type="entry name" value="Aldolase class I"/>
    <property type="match status" value="1"/>
</dbReference>
<evidence type="ECO:0000256" key="1">
    <source>
        <dbReference type="ARBA" id="ARBA00001633"/>
    </source>
</evidence>
<dbReference type="InterPro" id="IPR013798">
    <property type="entry name" value="Indole-3-glycerol_P_synth_dom"/>
</dbReference>
<keyword evidence="5" id="KW-0210">Decarboxylase</keyword>
<dbReference type="STRING" id="1278298.GCA_000428685_00784"/>
<evidence type="ECO:0000256" key="5">
    <source>
        <dbReference type="ARBA" id="ARBA00022793"/>
    </source>
</evidence>
<dbReference type="SUPFAM" id="SSF51366">
    <property type="entry name" value="Ribulose-phoshate binding barrel"/>
    <property type="match status" value="1"/>
</dbReference>
<evidence type="ECO:0000256" key="7">
    <source>
        <dbReference type="ARBA" id="ARBA00023141"/>
    </source>
</evidence>
<reference evidence="10 11" key="1">
    <citation type="submission" date="2018-12" db="EMBL/GenBank/DDBJ databases">
        <authorList>
            <consortium name="Pathogen Informatics"/>
        </authorList>
    </citation>
    <scope>NUCLEOTIDE SEQUENCE [LARGE SCALE GENOMIC DNA]</scope>
    <source>
        <strain evidence="10 11">NCTC11923</strain>
    </source>
</reference>
<dbReference type="EC" id="4.1.1.48" evidence="3"/>
<keyword evidence="7" id="KW-0057">Aromatic amino acid biosynthesis</keyword>
<organism evidence="10 11">
    <name type="scientific">Actinomyces slackii</name>
    <dbReference type="NCBI Taxonomy" id="52774"/>
    <lineage>
        <taxon>Bacteria</taxon>
        <taxon>Bacillati</taxon>
        <taxon>Actinomycetota</taxon>
        <taxon>Actinomycetes</taxon>
        <taxon>Actinomycetales</taxon>
        <taxon>Actinomycetaceae</taxon>
        <taxon>Actinomyces</taxon>
    </lineage>
</organism>
<keyword evidence="8 10" id="KW-0456">Lyase</keyword>
<dbReference type="PANTHER" id="PTHR22854">
    <property type="entry name" value="TRYPTOPHAN BIOSYNTHESIS PROTEIN"/>
    <property type="match status" value="1"/>
</dbReference>
<dbReference type="GO" id="GO:0004640">
    <property type="term" value="F:phosphoribosylanthranilate isomerase activity"/>
    <property type="evidence" value="ECO:0007669"/>
    <property type="project" value="TreeGrafter"/>
</dbReference>
<protein>
    <recommendedName>
        <fullName evidence="3">indole-3-glycerol-phosphate synthase</fullName>
        <ecNumber evidence="3">4.1.1.48</ecNumber>
    </recommendedName>
</protein>
<evidence type="ECO:0000256" key="6">
    <source>
        <dbReference type="ARBA" id="ARBA00022822"/>
    </source>
</evidence>
<keyword evidence="6" id="KW-0822">Tryptophan biosynthesis</keyword>
<evidence type="ECO:0000256" key="3">
    <source>
        <dbReference type="ARBA" id="ARBA00012362"/>
    </source>
</evidence>
<dbReference type="Proteomes" id="UP000276899">
    <property type="component" value="Chromosome"/>
</dbReference>
<dbReference type="UniPathway" id="UPA00035">
    <property type="reaction ID" value="UER00043"/>
</dbReference>
<comment type="catalytic activity">
    <reaction evidence="1">
        <text>1-(2-carboxyphenylamino)-1-deoxy-D-ribulose 5-phosphate + H(+) = (1S,2R)-1-C-(indol-3-yl)glycerol 3-phosphate + CO2 + H2O</text>
        <dbReference type="Rhea" id="RHEA:23476"/>
        <dbReference type="ChEBI" id="CHEBI:15377"/>
        <dbReference type="ChEBI" id="CHEBI:15378"/>
        <dbReference type="ChEBI" id="CHEBI:16526"/>
        <dbReference type="ChEBI" id="CHEBI:58613"/>
        <dbReference type="ChEBI" id="CHEBI:58866"/>
        <dbReference type="EC" id="4.1.1.48"/>
    </reaction>
</comment>
<feature type="domain" description="Indole-3-glycerol phosphate synthase" evidence="9">
    <location>
        <begin position="11"/>
        <end position="262"/>
    </location>
</feature>
<evidence type="ECO:0000313" key="10">
    <source>
        <dbReference type="EMBL" id="VEG75122.1"/>
    </source>
</evidence>
<gene>
    <name evidence="10" type="primary">trpC</name>
    <name evidence="10" type="ORF">NCTC11923_01775</name>
</gene>
<evidence type="ECO:0000256" key="4">
    <source>
        <dbReference type="ARBA" id="ARBA00022605"/>
    </source>
</evidence>
<dbReference type="InterPro" id="IPR013785">
    <property type="entry name" value="Aldolase_TIM"/>
</dbReference>
<name>A0A448KDZ4_9ACTO</name>
<dbReference type="Pfam" id="PF00218">
    <property type="entry name" value="IGPS"/>
    <property type="match status" value="1"/>
</dbReference>
<dbReference type="InterPro" id="IPR011060">
    <property type="entry name" value="RibuloseP-bd_barrel"/>
</dbReference>
<dbReference type="EMBL" id="LR134363">
    <property type="protein sequence ID" value="VEG75122.1"/>
    <property type="molecule type" value="Genomic_DNA"/>
</dbReference>
<sequence>MAAAQEPERFARIAADARAAAESRARRVPMRRLKEMARRAPGARDARTALCAPDRAVSVIAEVKRSAATFADLSGAGAPGMLARFYAAGGAACVSVVTDPHRCDGSLEDLDAVREAIDVPVLAHDLVVTPYQVHEARAHGADLLMLDARLEPLILEGLIERVHSLGMSAVVQVRTRREALTAIETGGRMIAVDTRDPQTRQVDRSRFDQVAEVLPAGITRIVAGGVLGPHDVMDLARSGADVVLAGEAILRSTDPQQFVAELVAAGAHPSLLHVANREAR</sequence>
<dbReference type="PANTHER" id="PTHR22854:SF2">
    <property type="entry name" value="INDOLE-3-GLYCEROL-PHOSPHATE SYNTHASE"/>
    <property type="match status" value="1"/>
</dbReference>
<comment type="pathway">
    <text evidence="2">Amino-acid biosynthesis; L-tryptophan biosynthesis; L-tryptophan from chorismate: step 4/5.</text>
</comment>
<dbReference type="KEGG" id="asla:NCTC11923_01775"/>
<evidence type="ECO:0000313" key="11">
    <source>
        <dbReference type="Proteomes" id="UP000276899"/>
    </source>
</evidence>
<dbReference type="CDD" id="cd00331">
    <property type="entry name" value="IGPS"/>
    <property type="match status" value="1"/>
</dbReference>
<keyword evidence="4" id="KW-0028">Amino-acid biosynthesis</keyword>
<dbReference type="GO" id="GO:0004425">
    <property type="term" value="F:indole-3-glycerol-phosphate synthase activity"/>
    <property type="evidence" value="ECO:0007669"/>
    <property type="project" value="UniProtKB-EC"/>
</dbReference>
<proteinExistence type="predicted"/>
<evidence type="ECO:0000256" key="2">
    <source>
        <dbReference type="ARBA" id="ARBA00004696"/>
    </source>
</evidence>
<dbReference type="InterPro" id="IPR045186">
    <property type="entry name" value="Indole-3-glycerol_P_synth"/>
</dbReference>
<keyword evidence="11" id="KW-1185">Reference proteome</keyword>
<dbReference type="RefSeq" id="WP_051281378.1">
    <property type="nucleotide sequence ID" value="NZ_CBCRWE010000006.1"/>
</dbReference>
<evidence type="ECO:0000259" key="9">
    <source>
        <dbReference type="Pfam" id="PF00218"/>
    </source>
</evidence>
<dbReference type="AlphaFoldDB" id="A0A448KDZ4"/>
<accession>A0A448KDZ4</accession>
<dbReference type="GO" id="GO:0000162">
    <property type="term" value="P:L-tryptophan biosynthetic process"/>
    <property type="evidence" value="ECO:0007669"/>
    <property type="project" value="UniProtKB-UniPathway"/>
</dbReference>